<protein>
    <submittedName>
        <fullName evidence="1">4-hydroxy-3-methylbut-2-en-1-yl diphosphate synthase</fullName>
    </submittedName>
</protein>
<evidence type="ECO:0000313" key="1">
    <source>
        <dbReference type="EMBL" id="PCH63422.1"/>
    </source>
</evidence>
<name>A0A2A4MU83_9GAMM</name>
<proteinExistence type="predicted"/>
<dbReference type="Proteomes" id="UP000218172">
    <property type="component" value="Unassembled WGS sequence"/>
</dbReference>
<dbReference type="EMBL" id="NVQR01000017">
    <property type="protein sequence ID" value="PCH63422.1"/>
    <property type="molecule type" value="Genomic_DNA"/>
</dbReference>
<organism evidence="1 2">
    <name type="scientific">SAR86 cluster bacterium</name>
    <dbReference type="NCBI Taxonomy" id="2030880"/>
    <lineage>
        <taxon>Bacteria</taxon>
        <taxon>Pseudomonadati</taxon>
        <taxon>Pseudomonadota</taxon>
        <taxon>Gammaproteobacteria</taxon>
        <taxon>SAR86 cluster</taxon>
    </lineage>
</organism>
<feature type="non-terminal residue" evidence="1">
    <location>
        <position position="1"/>
    </location>
</feature>
<sequence>ASPNNLVYVEGKPDHKIHNDDLVDELESMVRQRVADKLAAEAKAVAAGIIASD</sequence>
<comment type="caution">
    <text evidence="1">The sequence shown here is derived from an EMBL/GenBank/DDBJ whole genome shotgun (WGS) entry which is preliminary data.</text>
</comment>
<accession>A0A2A4MU83</accession>
<evidence type="ECO:0000313" key="2">
    <source>
        <dbReference type="Proteomes" id="UP000218172"/>
    </source>
</evidence>
<reference evidence="2" key="1">
    <citation type="submission" date="2017-08" db="EMBL/GenBank/DDBJ databases">
        <title>A dynamic microbial community with high functional redundancy inhabits the cold, oxic subseafloor aquifer.</title>
        <authorList>
            <person name="Tully B.J."/>
            <person name="Wheat C.G."/>
            <person name="Glazer B.T."/>
            <person name="Huber J.A."/>
        </authorList>
    </citation>
    <scope>NUCLEOTIDE SEQUENCE [LARGE SCALE GENOMIC DNA]</scope>
</reference>
<dbReference type="AlphaFoldDB" id="A0A2A4MU83"/>
<gene>
    <name evidence="1" type="ORF">COC19_01080</name>
</gene>